<evidence type="ECO:0000256" key="2">
    <source>
        <dbReference type="ARBA" id="ARBA00022741"/>
    </source>
</evidence>
<dbReference type="PROSITE" id="PS00211">
    <property type="entry name" value="ABC_TRANSPORTER_1"/>
    <property type="match status" value="1"/>
</dbReference>
<name>A0A017RXC5_9CLOT</name>
<evidence type="ECO:0000259" key="5">
    <source>
        <dbReference type="PROSITE" id="PS50893"/>
    </source>
</evidence>
<sequence>MSMDNFSIIKIEGLNYSINEKEILKDINLEIKKGLFYSIVGPNGSGKTTLLRNISRTIEPPKNTINIETKDILDFKYKDFAKILSYVPQNTSIDLDFTSLDVVLMGRHPYLKRFESEKQWDLAVAEKSMKMTNTWHLKDKSIKTLSGGERQRVVIARALAQESRIMLLDEPISQLDIHNQIEIMDTIRLLNKKYGITVISVLHDLNIAAQYSDYLIFLHEGQIVSLGEPDSVLTEETIKKVYNLDVLMIKNPINGKPHLIPKSPRYSGL</sequence>
<dbReference type="InterPro" id="IPR027417">
    <property type="entry name" value="P-loop_NTPase"/>
</dbReference>
<keyword evidence="1" id="KW-0813">Transport</keyword>
<gene>
    <name evidence="6" type="ORF">Q428_07255</name>
</gene>
<dbReference type="STRING" id="1403537.Q428_07255"/>
<dbReference type="FunFam" id="3.40.50.300:FF:000134">
    <property type="entry name" value="Iron-enterobactin ABC transporter ATP-binding protein"/>
    <property type="match status" value="1"/>
</dbReference>
<dbReference type="GO" id="GO:0005524">
    <property type="term" value="F:ATP binding"/>
    <property type="evidence" value="ECO:0007669"/>
    <property type="project" value="UniProtKB-KW"/>
</dbReference>
<dbReference type="CDD" id="cd03214">
    <property type="entry name" value="ABC_Iron-Siderophores_B12_Hemin"/>
    <property type="match status" value="1"/>
</dbReference>
<dbReference type="PANTHER" id="PTHR42794">
    <property type="entry name" value="HEMIN IMPORT ATP-BINDING PROTEIN HMUV"/>
    <property type="match status" value="1"/>
</dbReference>
<dbReference type="EMBL" id="AZQP01000018">
    <property type="protein sequence ID" value="EYE88555.1"/>
    <property type="molecule type" value="Genomic_DNA"/>
</dbReference>
<dbReference type="AlphaFoldDB" id="A0A017RXC5"/>
<dbReference type="InterPro" id="IPR003593">
    <property type="entry name" value="AAA+_ATPase"/>
</dbReference>
<keyword evidence="4" id="KW-1278">Translocase</keyword>
<evidence type="ECO:0000256" key="4">
    <source>
        <dbReference type="ARBA" id="ARBA00022967"/>
    </source>
</evidence>
<organism evidence="6 7">
    <name type="scientific">Fervidicella metallireducens AeB</name>
    <dbReference type="NCBI Taxonomy" id="1403537"/>
    <lineage>
        <taxon>Bacteria</taxon>
        <taxon>Bacillati</taxon>
        <taxon>Bacillota</taxon>
        <taxon>Clostridia</taxon>
        <taxon>Eubacteriales</taxon>
        <taxon>Clostridiaceae</taxon>
        <taxon>Fervidicella</taxon>
    </lineage>
</organism>
<comment type="caution">
    <text evidence="6">The sequence shown here is derived from an EMBL/GenBank/DDBJ whole genome shotgun (WGS) entry which is preliminary data.</text>
</comment>
<dbReference type="Gene3D" id="3.40.50.300">
    <property type="entry name" value="P-loop containing nucleotide triphosphate hydrolases"/>
    <property type="match status" value="1"/>
</dbReference>
<evidence type="ECO:0000256" key="3">
    <source>
        <dbReference type="ARBA" id="ARBA00022840"/>
    </source>
</evidence>
<keyword evidence="3" id="KW-0067">ATP-binding</keyword>
<dbReference type="InterPro" id="IPR003439">
    <property type="entry name" value="ABC_transporter-like_ATP-bd"/>
</dbReference>
<dbReference type="GO" id="GO:0016887">
    <property type="term" value="F:ATP hydrolysis activity"/>
    <property type="evidence" value="ECO:0007669"/>
    <property type="project" value="InterPro"/>
</dbReference>
<dbReference type="OrthoDB" id="9799337at2"/>
<keyword evidence="2" id="KW-0547">Nucleotide-binding</keyword>
<feature type="domain" description="ABC transporter" evidence="5">
    <location>
        <begin position="9"/>
        <end position="245"/>
    </location>
</feature>
<dbReference type="RefSeq" id="WP_051515023.1">
    <property type="nucleotide sequence ID" value="NZ_AZQP01000018.1"/>
</dbReference>
<dbReference type="Proteomes" id="UP000019681">
    <property type="component" value="Unassembled WGS sequence"/>
</dbReference>
<dbReference type="Pfam" id="PF00005">
    <property type="entry name" value="ABC_tran"/>
    <property type="match status" value="1"/>
</dbReference>
<dbReference type="PANTHER" id="PTHR42794:SF1">
    <property type="entry name" value="HEMIN IMPORT ATP-BINDING PROTEIN HMUV"/>
    <property type="match status" value="1"/>
</dbReference>
<evidence type="ECO:0000313" key="7">
    <source>
        <dbReference type="Proteomes" id="UP000019681"/>
    </source>
</evidence>
<dbReference type="SUPFAM" id="SSF52540">
    <property type="entry name" value="P-loop containing nucleoside triphosphate hydrolases"/>
    <property type="match status" value="1"/>
</dbReference>
<proteinExistence type="predicted"/>
<dbReference type="InterPro" id="IPR017871">
    <property type="entry name" value="ABC_transporter-like_CS"/>
</dbReference>
<evidence type="ECO:0000256" key="1">
    <source>
        <dbReference type="ARBA" id="ARBA00022448"/>
    </source>
</evidence>
<keyword evidence="7" id="KW-1185">Reference proteome</keyword>
<evidence type="ECO:0000313" key="6">
    <source>
        <dbReference type="EMBL" id="EYE88555.1"/>
    </source>
</evidence>
<reference evidence="6 7" key="1">
    <citation type="journal article" date="2014" name="Genome Announc.">
        <title>Draft Genome Sequence of Fervidicella metallireducens Strain AeBT, an Iron-Reducing Thermoanaerobe from the Great Artesian Basin.</title>
        <authorList>
            <person name="Patel B.K."/>
        </authorList>
    </citation>
    <scope>NUCLEOTIDE SEQUENCE [LARGE SCALE GENOMIC DNA]</scope>
    <source>
        <strain evidence="6 7">AeB</strain>
    </source>
</reference>
<accession>A0A017RXC5</accession>
<protein>
    <submittedName>
        <fullName evidence="6">ABC transporter</fullName>
    </submittedName>
</protein>
<dbReference type="PROSITE" id="PS50893">
    <property type="entry name" value="ABC_TRANSPORTER_2"/>
    <property type="match status" value="1"/>
</dbReference>
<dbReference type="SMART" id="SM00382">
    <property type="entry name" value="AAA"/>
    <property type="match status" value="1"/>
</dbReference>